<dbReference type="PANTHER" id="PTHR10961:SF7">
    <property type="entry name" value="FAD DEPENDENT OXIDOREDUCTASE DOMAIN-CONTAINING PROTEIN"/>
    <property type="match status" value="1"/>
</dbReference>
<dbReference type="Proteomes" id="UP001597277">
    <property type="component" value="Unassembled WGS sequence"/>
</dbReference>
<keyword evidence="2" id="KW-0285">Flavoprotein</keyword>
<feature type="domain" description="FAD dependent oxidoreductase" evidence="5">
    <location>
        <begin position="3"/>
        <end position="353"/>
    </location>
</feature>
<dbReference type="RefSeq" id="WP_388010560.1">
    <property type="nucleotide sequence ID" value="NZ_JBHUEE010000012.1"/>
</dbReference>
<evidence type="ECO:0000256" key="2">
    <source>
        <dbReference type="ARBA" id="ARBA00022630"/>
    </source>
</evidence>
<dbReference type="InterPro" id="IPR045170">
    <property type="entry name" value="MTOX"/>
</dbReference>
<comment type="caution">
    <text evidence="6">The sequence shown here is derived from an EMBL/GenBank/DDBJ whole genome shotgun (WGS) entry which is preliminary data.</text>
</comment>
<dbReference type="InterPro" id="IPR006076">
    <property type="entry name" value="FAD-dep_OxRdtase"/>
</dbReference>
<evidence type="ECO:0000256" key="3">
    <source>
        <dbReference type="ARBA" id="ARBA00022827"/>
    </source>
</evidence>
<proteinExistence type="predicted"/>
<accession>A0ABW4L8E5</accession>
<dbReference type="Gene3D" id="3.30.9.10">
    <property type="entry name" value="D-Amino Acid Oxidase, subunit A, domain 2"/>
    <property type="match status" value="1"/>
</dbReference>
<name>A0ABW4L8E5_9MICO</name>
<evidence type="ECO:0000256" key="1">
    <source>
        <dbReference type="ARBA" id="ARBA00001974"/>
    </source>
</evidence>
<keyword evidence="4" id="KW-0560">Oxidoreductase</keyword>
<dbReference type="SUPFAM" id="SSF51905">
    <property type="entry name" value="FAD/NAD(P)-binding domain"/>
    <property type="match status" value="1"/>
</dbReference>
<dbReference type="EMBL" id="JBHUEE010000012">
    <property type="protein sequence ID" value="MFD1719715.1"/>
    <property type="molecule type" value="Genomic_DNA"/>
</dbReference>
<evidence type="ECO:0000313" key="6">
    <source>
        <dbReference type="EMBL" id="MFD1719715.1"/>
    </source>
</evidence>
<keyword evidence="7" id="KW-1185">Reference proteome</keyword>
<evidence type="ECO:0000259" key="5">
    <source>
        <dbReference type="Pfam" id="PF01266"/>
    </source>
</evidence>
<dbReference type="Pfam" id="PF01266">
    <property type="entry name" value="DAO"/>
    <property type="match status" value="1"/>
</dbReference>
<sequence>MRCVVVGAGAWGLPAAATLAGRGHAVVLIDRYGLASPLSSSTGPTRIWRMSHPDRVRTRLALRSVAAMDRLARRAGTETYLRRGLLWRDDVTLEAVADAFRAEQIPHQVVDPEDVGRFFPGLRSDGRGAIWHDEAGPVLAETSLRAQAALLEDAGGEVVTGTEIREVRTTANGTRVEAADGRIWSGDVVVLAPGPGAQPLLASLGIDLPFGPRLQQVVHLADPAGRHRYDDLPCVVDGPRTGEDGTQQPALYSMPTPGVGFKIGIDEDLRPLRPGDTDRTPDEGITARALERGHRDLGLTEARVADAQVCSWTASPDGRFVIDRLDGGVVIACGDTGEGFKFSALMGEILADLAEGATPDEDVATFTLDRFGDDVELQDHVLGR</sequence>
<organism evidence="6 7">
    <name type="scientific">Georgenia deserti</name>
    <dbReference type="NCBI Taxonomy" id="2093781"/>
    <lineage>
        <taxon>Bacteria</taxon>
        <taxon>Bacillati</taxon>
        <taxon>Actinomycetota</taxon>
        <taxon>Actinomycetes</taxon>
        <taxon>Micrococcales</taxon>
        <taxon>Bogoriellaceae</taxon>
        <taxon>Georgenia</taxon>
    </lineage>
</organism>
<comment type="cofactor">
    <cofactor evidence="1">
        <name>FAD</name>
        <dbReference type="ChEBI" id="CHEBI:57692"/>
    </cofactor>
</comment>
<protein>
    <submittedName>
        <fullName evidence="6">FAD-dependent oxidoreductase</fullName>
    </submittedName>
</protein>
<dbReference type="InterPro" id="IPR036188">
    <property type="entry name" value="FAD/NAD-bd_sf"/>
</dbReference>
<evidence type="ECO:0000313" key="7">
    <source>
        <dbReference type="Proteomes" id="UP001597277"/>
    </source>
</evidence>
<evidence type="ECO:0000256" key="4">
    <source>
        <dbReference type="ARBA" id="ARBA00023002"/>
    </source>
</evidence>
<dbReference type="PANTHER" id="PTHR10961">
    <property type="entry name" value="PEROXISOMAL SARCOSINE OXIDASE"/>
    <property type="match status" value="1"/>
</dbReference>
<reference evidence="7" key="1">
    <citation type="journal article" date="2019" name="Int. J. Syst. Evol. Microbiol.">
        <title>The Global Catalogue of Microorganisms (GCM) 10K type strain sequencing project: providing services to taxonomists for standard genome sequencing and annotation.</title>
        <authorList>
            <consortium name="The Broad Institute Genomics Platform"/>
            <consortium name="The Broad Institute Genome Sequencing Center for Infectious Disease"/>
            <person name="Wu L."/>
            <person name="Ma J."/>
        </authorList>
    </citation>
    <scope>NUCLEOTIDE SEQUENCE [LARGE SCALE GENOMIC DNA]</scope>
    <source>
        <strain evidence="7">JCM 17130</strain>
    </source>
</reference>
<dbReference type="Gene3D" id="3.50.50.60">
    <property type="entry name" value="FAD/NAD(P)-binding domain"/>
    <property type="match status" value="1"/>
</dbReference>
<keyword evidence="3" id="KW-0274">FAD</keyword>
<gene>
    <name evidence="6" type="ORF">ACFSE6_17855</name>
</gene>